<dbReference type="InterPro" id="IPR018062">
    <property type="entry name" value="HTH_AraC-typ_CS"/>
</dbReference>
<dbReference type="PANTHER" id="PTHR43130:SF3">
    <property type="entry name" value="HTH-TYPE TRANSCRIPTIONAL REGULATOR RV1931C"/>
    <property type="match status" value="1"/>
</dbReference>
<dbReference type="PROSITE" id="PS01124">
    <property type="entry name" value="HTH_ARAC_FAMILY_2"/>
    <property type="match status" value="1"/>
</dbReference>
<evidence type="ECO:0000313" key="5">
    <source>
        <dbReference type="EMBL" id="SCB61790.1"/>
    </source>
</evidence>
<dbReference type="InterPro" id="IPR002818">
    <property type="entry name" value="DJ-1/PfpI"/>
</dbReference>
<dbReference type="InterPro" id="IPR052158">
    <property type="entry name" value="INH-QAR"/>
</dbReference>
<dbReference type="Pfam" id="PF12833">
    <property type="entry name" value="HTH_18"/>
    <property type="match status" value="1"/>
</dbReference>
<feature type="domain" description="HTH araC/xylS-type" evidence="4">
    <location>
        <begin position="236"/>
        <end position="334"/>
    </location>
</feature>
<dbReference type="PROSITE" id="PS00041">
    <property type="entry name" value="HTH_ARAC_FAMILY_1"/>
    <property type="match status" value="1"/>
</dbReference>
<dbReference type="GO" id="GO:0043565">
    <property type="term" value="F:sequence-specific DNA binding"/>
    <property type="evidence" value="ECO:0007669"/>
    <property type="project" value="InterPro"/>
</dbReference>
<dbReference type="SUPFAM" id="SSF52317">
    <property type="entry name" value="Class I glutamine amidotransferase-like"/>
    <property type="match status" value="1"/>
</dbReference>
<keyword evidence="2" id="KW-0238">DNA-binding</keyword>
<dbReference type="InterPro" id="IPR029062">
    <property type="entry name" value="Class_I_gatase-like"/>
</dbReference>
<dbReference type="AlphaFoldDB" id="A0A1C3YBI5"/>
<keyword evidence="1" id="KW-0805">Transcription regulation</keyword>
<evidence type="ECO:0000313" key="6">
    <source>
        <dbReference type="Proteomes" id="UP000198723"/>
    </source>
</evidence>
<evidence type="ECO:0000256" key="3">
    <source>
        <dbReference type="ARBA" id="ARBA00023163"/>
    </source>
</evidence>
<dbReference type="Gene3D" id="3.40.50.880">
    <property type="match status" value="1"/>
</dbReference>
<dbReference type="PRINTS" id="PR00032">
    <property type="entry name" value="HTHARAC"/>
</dbReference>
<dbReference type="SUPFAM" id="SSF46689">
    <property type="entry name" value="Homeodomain-like"/>
    <property type="match status" value="2"/>
</dbReference>
<dbReference type="SMART" id="SM00342">
    <property type="entry name" value="HTH_ARAC"/>
    <property type="match status" value="1"/>
</dbReference>
<dbReference type="PANTHER" id="PTHR43130">
    <property type="entry name" value="ARAC-FAMILY TRANSCRIPTIONAL REGULATOR"/>
    <property type="match status" value="1"/>
</dbReference>
<evidence type="ECO:0000259" key="4">
    <source>
        <dbReference type="PROSITE" id="PS01124"/>
    </source>
</evidence>
<protein>
    <submittedName>
        <fullName evidence="5">Transcriptional regulator, AraC family with amidase-like domain</fullName>
    </submittedName>
</protein>
<reference evidence="5 6" key="1">
    <citation type="submission" date="2016-08" db="EMBL/GenBank/DDBJ databases">
        <authorList>
            <person name="Seilhamer J.J."/>
        </authorList>
    </citation>
    <scope>NUCLEOTIDE SEQUENCE [LARGE SCALE GENOMIC DNA]</scope>
    <source>
        <strain evidence="5 6">HBR26</strain>
    </source>
</reference>
<dbReference type="Proteomes" id="UP000198723">
    <property type="component" value="Unassembled WGS sequence"/>
</dbReference>
<evidence type="ECO:0000256" key="1">
    <source>
        <dbReference type="ARBA" id="ARBA00023015"/>
    </source>
</evidence>
<dbReference type="InterPro" id="IPR020449">
    <property type="entry name" value="Tscrpt_reg_AraC-type_HTH"/>
</dbReference>
<dbReference type="Pfam" id="PF01965">
    <property type="entry name" value="DJ-1_PfpI"/>
    <property type="match status" value="1"/>
</dbReference>
<dbReference type="InterPro" id="IPR018060">
    <property type="entry name" value="HTH_AraC"/>
</dbReference>
<proteinExistence type="predicted"/>
<keyword evidence="3" id="KW-0804">Transcription</keyword>
<name>A0A1C3YBI5_9HYPH</name>
<gene>
    <name evidence="5" type="ORF">GA0061105_1246</name>
</gene>
<dbReference type="Gene3D" id="1.10.10.60">
    <property type="entry name" value="Homeodomain-like"/>
    <property type="match status" value="2"/>
</dbReference>
<dbReference type="InterPro" id="IPR009057">
    <property type="entry name" value="Homeodomain-like_sf"/>
</dbReference>
<organism evidence="5 6">
    <name type="scientific">Rhizobium aethiopicum</name>
    <dbReference type="NCBI Taxonomy" id="1138170"/>
    <lineage>
        <taxon>Bacteria</taxon>
        <taxon>Pseudomonadati</taxon>
        <taxon>Pseudomonadota</taxon>
        <taxon>Alphaproteobacteria</taxon>
        <taxon>Hyphomicrobiales</taxon>
        <taxon>Rhizobiaceae</taxon>
        <taxon>Rhizobium/Agrobacterium group</taxon>
        <taxon>Rhizobium</taxon>
    </lineage>
</organism>
<sequence length="339" mass="37577">MTIRPGQHRQADGAAKPAARLKVGFVLSRSFTLSAFALFVDTLRLASDEQDRSGRVLADWQVIGSTRHLITSSCGVQVAPTSDFVDPARFDYIAVVGGLLSVENPVDQQTIAFLKQADAKKVPLIGVCTGTFILAAAGLMKRHESCVSWLHYKEYRERFPDLTVRSDRLFNLDRQRGSCAGGSSSADMAALLVRKYISRDAERNALEVLQIEKARAPADIQPRRPLYDDYDDARVKAAMITMEQFVDGSMPIEKLAAMVGLSRRQLERIFIEKTGMSPAKAYNRVRMERAKSILAQSKAPLIEIALDVGFENASQFTRTFKRTFGQTPSQHRAAAARAH</sequence>
<dbReference type="EMBL" id="FMAJ01000024">
    <property type="protein sequence ID" value="SCB61790.1"/>
    <property type="molecule type" value="Genomic_DNA"/>
</dbReference>
<dbReference type="GO" id="GO:0003700">
    <property type="term" value="F:DNA-binding transcription factor activity"/>
    <property type="evidence" value="ECO:0007669"/>
    <property type="project" value="InterPro"/>
</dbReference>
<evidence type="ECO:0000256" key="2">
    <source>
        <dbReference type="ARBA" id="ARBA00023125"/>
    </source>
</evidence>
<dbReference type="CDD" id="cd03136">
    <property type="entry name" value="GATase1_AraC_ArgR_like"/>
    <property type="match status" value="1"/>
</dbReference>
<accession>A0A1C3YBI5</accession>
<dbReference type="STRING" id="1138170.GA0061105_1246"/>